<evidence type="ECO:0008006" key="4">
    <source>
        <dbReference type="Google" id="ProtNLM"/>
    </source>
</evidence>
<dbReference type="KEGG" id="yel:LC20_06590"/>
<dbReference type="AlphaFoldDB" id="A0A7U5SU88"/>
<sequence length="65" mass="7192">MKPQRYLVLIGMFIVSNSHATVNTLTLIDFYPTQGGKVCVYSDGHRTESIVKKGAGSCPSKKRFD</sequence>
<evidence type="ECO:0000313" key="2">
    <source>
        <dbReference type="EMBL" id="ATX62710.1"/>
    </source>
</evidence>
<protein>
    <recommendedName>
        <fullName evidence="4">Secreted protein</fullName>
    </recommendedName>
</protein>
<dbReference type="EMBL" id="CP007448">
    <property type="protein sequence ID" value="ATX62710.1"/>
    <property type="molecule type" value="Genomic_DNA"/>
</dbReference>
<reference evidence="2 3" key="1">
    <citation type="submission" date="2017-11" db="EMBL/GenBank/DDBJ databases">
        <title>The complete genome sequence and comparative genome analysis of Yersinia enterocolitica strain LC20.</title>
        <authorList>
            <person name="Shi G."/>
            <person name="Su M."/>
            <person name="Liang J."/>
            <person name="Gu W."/>
            <person name="Xiao Y."/>
            <person name="Zhang Z."/>
            <person name="Qiu H."/>
            <person name="Duan R."/>
            <person name="Zhang Z."/>
            <person name="Li Y."/>
            <person name="Zhang X."/>
            <person name="Ling Y."/>
            <person name="Song L."/>
            <person name="Chen M."/>
            <person name="Zhao Y."/>
            <person name="Wu J."/>
            <person name="Jing H."/>
            <person name="Xiao J."/>
            <person name="Wang X."/>
        </authorList>
    </citation>
    <scope>NUCLEOTIDE SEQUENCE [LARGE SCALE GENOMIC DNA]</scope>
    <source>
        <strain evidence="2 3">LC20</strain>
    </source>
</reference>
<evidence type="ECO:0000256" key="1">
    <source>
        <dbReference type="SAM" id="SignalP"/>
    </source>
</evidence>
<feature type="chain" id="PRO_5030842429" description="Secreted protein" evidence="1">
    <location>
        <begin position="21"/>
        <end position="65"/>
    </location>
</feature>
<organism evidence="2 3">
    <name type="scientific">Yersinia enterocolitica LC20</name>
    <dbReference type="NCBI Taxonomy" id="1443113"/>
    <lineage>
        <taxon>Bacteria</taxon>
        <taxon>Pseudomonadati</taxon>
        <taxon>Pseudomonadota</taxon>
        <taxon>Gammaproteobacteria</taxon>
        <taxon>Enterobacterales</taxon>
        <taxon>Yersiniaceae</taxon>
        <taxon>Yersinia</taxon>
    </lineage>
</organism>
<gene>
    <name evidence="2" type="ORF">LC20_06590</name>
</gene>
<evidence type="ECO:0000313" key="3">
    <source>
        <dbReference type="Proteomes" id="UP000230961"/>
    </source>
</evidence>
<name>A0A7U5SU88_YEREN</name>
<proteinExistence type="predicted"/>
<dbReference type="Proteomes" id="UP000230961">
    <property type="component" value="Chromosome"/>
</dbReference>
<accession>A0A7U5SU88</accession>
<keyword evidence="1" id="KW-0732">Signal</keyword>
<feature type="signal peptide" evidence="1">
    <location>
        <begin position="1"/>
        <end position="20"/>
    </location>
</feature>